<dbReference type="PANTHER" id="PTHR23511:SF34">
    <property type="entry name" value="SYNAPTIC VESICLE GLYCOPROTEIN 2"/>
    <property type="match status" value="1"/>
</dbReference>
<reference evidence="9" key="1">
    <citation type="submission" date="2017-05" db="EMBL/GenBank/DDBJ databases">
        <authorList>
            <person name="Papadimitriou K."/>
        </authorList>
    </citation>
    <scope>NUCLEOTIDE SEQUENCE [LARGE SCALE GENOMIC DNA]</scope>
    <source>
        <strain evidence="9">ACA-DC 3411</strain>
    </source>
</reference>
<evidence type="ECO:0000313" key="8">
    <source>
        <dbReference type="EMBL" id="SMS15290.1"/>
    </source>
</evidence>
<keyword evidence="3 6" id="KW-0812">Transmembrane</keyword>
<comment type="subcellular location">
    <subcellularLocation>
        <location evidence="1">Cell membrane</location>
        <topology evidence="1">Multi-pass membrane protein</topology>
    </subcellularLocation>
</comment>
<evidence type="ECO:0000259" key="7">
    <source>
        <dbReference type="PROSITE" id="PS50850"/>
    </source>
</evidence>
<evidence type="ECO:0000256" key="6">
    <source>
        <dbReference type="SAM" id="Phobius"/>
    </source>
</evidence>
<feature type="transmembrane region" description="Helical" evidence="6">
    <location>
        <begin position="42"/>
        <end position="62"/>
    </location>
</feature>
<accession>A0A1Y6JZQ8</accession>
<gene>
    <name evidence="8" type="ORF">LZ3411_2240</name>
</gene>
<dbReference type="AlphaFoldDB" id="A0A1Y6JZQ8"/>
<feature type="transmembrane region" description="Helical" evidence="6">
    <location>
        <begin position="74"/>
        <end position="91"/>
    </location>
</feature>
<evidence type="ECO:0000256" key="5">
    <source>
        <dbReference type="ARBA" id="ARBA00023136"/>
    </source>
</evidence>
<dbReference type="CDD" id="cd17316">
    <property type="entry name" value="MFS_SV2_like"/>
    <property type="match status" value="1"/>
</dbReference>
<keyword evidence="5 6" id="KW-0472">Membrane</keyword>
<dbReference type="Pfam" id="PF07690">
    <property type="entry name" value="MFS_1"/>
    <property type="match status" value="1"/>
</dbReference>
<feature type="transmembrane region" description="Helical" evidence="6">
    <location>
        <begin position="97"/>
        <end position="121"/>
    </location>
</feature>
<dbReference type="RefSeq" id="WP_087742584.1">
    <property type="nucleotide sequence ID" value="NZ_JBPWQU010000008.1"/>
</dbReference>
<feature type="domain" description="Major facilitator superfamily (MFS) profile" evidence="7">
    <location>
        <begin position="8"/>
        <end position="384"/>
    </location>
</feature>
<feature type="transmembrane region" description="Helical" evidence="6">
    <location>
        <begin position="336"/>
        <end position="354"/>
    </location>
</feature>
<dbReference type="KEGG" id="lzy:LZ3411_2240"/>
<feature type="transmembrane region" description="Helical" evidence="6">
    <location>
        <begin position="207"/>
        <end position="226"/>
    </location>
</feature>
<feature type="transmembrane region" description="Helical" evidence="6">
    <location>
        <begin position="158"/>
        <end position="177"/>
    </location>
</feature>
<dbReference type="EMBL" id="LT854705">
    <property type="protein sequence ID" value="SMS15290.1"/>
    <property type="molecule type" value="Genomic_DNA"/>
</dbReference>
<dbReference type="PANTHER" id="PTHR23511">
    <property type="entry name" value="SYNAPTIC VESICLE GLYCOPROTEIN 2"/>
    <property type="match status" value="1"/>
</dbReference>
<evidence type="ECO:0000313" key="9">
    <source>
        <dbReference type="Proteomes" id="UP000195412"/>
    </source>
</evidence>
<evidence type="ECO:0000256" key="2">
    <source>
        <dbReference type="ARBA" id="ARBA00022448"/>
    </source>
</evidence>
<dbReference type="GO" id="GO:0022857">
    <property type="term" value="F:transmembrane transporter activity"/>
    <property type="evidence" value="ECO:0007669"/>
    <property type="project" value="InterPro"/>
</dbReference>
<sequence>MSKSKYHLLFVVGTAWLFDAMDVAILSFIMPLLKTEWQLSPVQLGTVGAATSVGMIIGALVCGYLADRIGRKRVLIYTLALFSCGNLALTLAPNVTIFILIRFITGIGLGGELPVAATLIADSYRGTQRSRMLVMADSFWAIGWILASVLAFGAMPVIGWRWTVLITALTVLYALPLRKHLPDTPVKPMVKPSYKVLWQPEHRQQTLLLSALWFIVMLTYYGMFLWLPSILVLRGFPIIHSFNYTLLMSLAQLPGYYLAAYLMGRLRQKTVLLIYLCGTIVSVLAFSMATSNSAILVSGAWLSFFDLGAWGTLIALTPGQFPQAIRGTGMGTAQSIGRVGATIGPYLVGLLIQLKFSISTVLGLFVVLLVFGALLLAVGVVDSTVPSKEAADHDAKSETTH</sequence>
<feature type="transmembrane region" description="Helical" evidence="6">
    <location>
        <begin position="7"/>
        <end position="30"/>
    </location>
</feature>
<feature type="transmembrane region" description="Helical" evidence="6">
    <location>
        <begin position="133"/>
        <end position="152"/>
    </location>
</feature>
<protein>
    <submittedName>
        <fullName evidence="8">Niacin transporter NiaP</fullName>
    </submittedName>
</protein>
<feature type="transmembrane region" description="Helical" evidence="6">
    <location>
        <begin position="271"/>
        <end position="289"/>
    </location>
</feature>
<evidence type="ECO:0000256" key="4">
    <source>
        <dbReference type="ARBA" id="ARBA00022989"/>
    </source>
</evidence>
<feature type="transmembrane region" description="Helical" evidence="6">
    <location>
        <begin position="295"/>
        <end position="316"/>
    </location>
</feature>
<evidence type="ECO:0000256" key="3">
    <source>
        <dbReference type="ARBA" id="ARBA00022692"/>
    </source>
</evidence>
<dbReference type="InterPro" id="IPR011701">
    <property type="entry name" value="MFS"/>
</dbReference>
<keyword evidence="2" id="KW-0813">Transport</keyword>
<dbReference type="PROSITE" id="PS50850">
    <property type="entry name" value="MFS"/>
    <property type="match status" value="1"/>
</dbReference>
<evidence type="ECO:0000256" key="1">
    <source>
        <dbReference type="ARBA" id="ARBA00004651"/>
    </source>
</evidence>
<proteinExistence type="predicted"/>
<feature type="transmembrane region" description="Helical" evidence="6">
    <location>
        <begin position="238"/>
        <end position="259"/>
    </location>
</feature>
<dbReference type="Gene3D" id="1.20.1250.20">
    <property type="entry name" value="MFS general substrate transporter like domains"/>
    <property type="match status" value="2"/>
</dbReference>
<feature type="transmembrane region" description="Helical" evidence="6">
    <location>
        <begin position="360"/>
        <end position="381"/>
    </location>
</feature>
<dbReference type="InterPro" id="IPR020846">
    <property type="entry name" value="MFS_dom"/>
</dbReference>
<dbReference type="Proteomes" id="UP000195412">
    <property type="component" value="Chromosome I"/>
</dbReference>
<dbReference type="InterPro" id="IPR036259">
    <property type="entry name" value="MFS_trans_sf"/>
</dbReference>
<keyword evidence="4 6" id="KW-1133">Transmembrane helix</keyword>
<dbReference type="GO" id="GO:0005886">
    <property type="term" value="C:plasma membrane"/>
    <property type="evidence" value="ECO:0007669"/>
    <property type="project" value="UniProtKB-SubCell"/>
</dbReference>
<organism evidence="8 9">
    <name type="scientific">Levilactobacillus zymae</name>
    <dbReference type="NCBI Taxonomy" id="267363"/>
    <lineage>
        <taxon>Bacteria</taxon>
        <taxon>Bacillati</taxon>
        <taxon>Bacillota</taxon>
        <taxon>Bacilli</taxon>
        <taxon>Lactobacillales</taxon>
        <taxon>Lactobacillaceae</taxon>
        <taxon>Levilactobacillus</taxon>
    </lineage>
</organism>
<dbReference type="SUPFAM" id="SSF103473">
    <property type="entry name" value="MFS general substrate transporter"/>
    <property type="match status" value="1"/>
</dbReference>
<name>A0A1Y6JZQ8_9LACO</name>